<reference evidence="2 3" key="1">
    <citation type="submission" date="2017-04" db="EMBL/GenBank/DDBJ databases">
        <authorList>
            <person name="Afonso C.L."/>
            <person name="Miller P.J."/>
            <person name="Scott M.A."/>
            <person name="Spackman E."/>
            <person name="Goraichik I."/>
            <person name="Dimitrov K.M."/>
            <person name="Suarez D.L."/>
            <person name="Swayne D.E."/>
        </authorList>
    </citation>
    <scope>NUCLEOTIDE SEQUENCE [LARGE SCALE GENOMIC DNA]</scope>
    <source>
        <strain evidence="2 3">DSM 43828</strain>
    </source>
</reference>
<dbReference type="SUPFAM" id="SSF46565">
    <property type="entry name" value="Chaperone J-domain"/>
    <property type="match status" value="1"/>
</dbReference>
<organism evidence="2 3">
    <name type="scientific">Kibdelosporangium aridum</name>
    <dbReference type="NCBI Taxonomy" id="2030"/>
    <lineage>
        <taxon>Bacteria</taxon>
        <taxon>Bacillati</taxon>
        <taxon>Actinomycetota</taxon>
        <taxon>Actinomycetes</taxon>
        <taxon>Pseudonocardiales</taxon>
        <taxon>Pseudonocardiaceae</taxon>
        <taxon>Kibdelosporangium</taxon>
    </lineage>
</organism>
<dbReference type="PANTHER" id="PTHR24074">
    <property type="entry name" value="CO-CHAPERONE PROTEIN DJLA"/>
    <property type="match status" value="1"/>
</dbReference>
<feature type="domain" description="J" evidence="1">
    <location>
        <begin position="2"/>
        <end position="66"/>
    </location>
</feature>
<dbReference type="Gene3D" id="1.10.287.110">
    <property type="entry name" value="DnaJ domain"/>
    <property type="match status" value="1"/>
</dbReference>
<dbReference type="InterPro" id="IPR050817">
    <property type="entry name" value="DjlA_DnaK_co-chaperone"/>
</dbReference>
<dbReference type="RefSeq" id="WP_084433391.1">
    <property type="nucleotide sequence ID" value="NZ_FWXV01000011.1"/>
</dbReference>
<dbReference type="SMART" id="SM00271">
    <property type="entry name" value="DnaJ"/>
    <property type="match status" value="1"/>
</dbReference>
<name>A0A1W2FUV6_KIBAR</name>
<proteinExistence type="predicted"/>
<dbReference type="PRINTS" id="PR00625">
    <property type="entry name" value="JDOMAIN"/>
</dbReference>
<dbReference type="InterPro" id="IPR001623">
    <property type="entry name" value="DnaJ_domain"/>
</dbReference>
<evidence type="ECO:0000313" key="3">
    <source>
        <dbReference type="Proteomes" id="UP000192674"/>
    </source>
</evidence>
<evidence type="ECO:0000313" key="2">
    <source>
        <dbReference type="EMBL" id="SMD25388.1"/>
    </source>
</evidence>
<dbReference type="EMBL" id="FWXV01000011">
    <property type="protein sequence ID" value="SMD25388.1"/>
    <property type="molecule type" value="Genomic_DNA"/>
</dbReference>
<dbReference type="AlphaFoldDB" id="A0A1W2FUV6"/>
<dbReference type="PROSITE" id="PS50076">
    <property type="entry name" value="DNAJ_2"/>
    <property type="match status" value="1"/>
</dbReference>
<sequence>MDPYRVLGVAPDATAAQITASYRAKVLALHPDTRPETAEPARLADVLAAYALLRDPQRRAAYDAKHTTRETRIEVRVRRVQQAPDIRLDVWAEPDIRVGPVRRLS</sequence>
<accession>A0A1W2FUV6</accession>
<dbReference type="Pfam" id="PF00226">
    <property type="entry name" value="DnaJ"/>
    <property type="match status" value="1"/>
</dbReference>
<dbReference type="Proteomes" id="UP000192674">
    <property type="component" value="Unassembled WGS sequence"/>
</dbReference>
<keyword evidence="3" id="KW-1185">Reference proteome</keyword>
<protein>
    <submittedName>
        <fullName evidence="2">DnaJ domain-containing protein</fullName>
    </submittedName>
</protein>
<gene>
    <name evidence="2" type="ORF">SAMN05661093_09085</name>
</gene>
<dbReference type="OrthoDB" id="166297at2"/>
<dbReference type="CDD" id="cd06257">
    <property type="entry name" value="DnaJ"/>
    <property type="match status" value="1"/>
</dbReference>
<dbReference type="InterPro" id="IPR036869">
    <property type="entry name" value="J_dom_sf"/>
</dbReference>
<evidence type="ECO:0000259" key="1">
    <source>
        <dbReference type="PROSITE" id="PS50076"/>
    </source>
</evidence>